<dbReference type="EMBL" id="UYRU01009492">
    <property type="protein sequence ID" value="VDK43969.1"/>
    <property type="molecule type" value="Genomic_DNA"/>
</dbReference>
<evidence type="ECO:0000259" key="5">
    <source>
        <dbReference type="Pfam" id="PF00135"/>
    </source>
</evidence>
<dbReference type="Gene3D" id="3.40.50.1820">
    <property type="entry name" value="alpha/beta hydrolase"/>
    <property type="match status" value="1"/>
</dbReference>
<dbReference type="InterPro" id="IPR029058">
    <property type="entry name" value="AB_hydrolase_fold"/>
</dbReference>
<evidence type="ECO:0000256" key="1">
    <source>
        <dbReference type="ARBA" id="ARBA00005964"/>
    </source>
</evidence>
<accession>A0A3P6Q652</accession>
<keyword evidence="7" id="KW-1185">Reference proteome</keyword>
<keyword evidence="4" id="KW-1015">Disulfide bond</keyword>
<dbReference type="GO" id="GO:0019695">
    <property type="term" value="P:choline metabolic process"/>
    <property type="evidence" value="ECO:0007669"/>
    <property type="project" value="TreeGrafter"/>
</dbReference>
<evidence type="ECO:0000256" key="3">
    <source>
        <dbReference type="ARBA" id="ARBA00022801"/>
    </source>
</evidence>
<dbReference type="PRINTS" id="PR00878">
    <property type="entry name" value="CHOLNESTRASE"/>
</dbReference>
<reference evidence="6 7" key="1">
    <citation type="submission" date="2018-11" db="EMBL/GenBank/DDBJ databases">
        <authorList>
            <consortium name="Pathogen Informatics"/>
        </authorList>
    </citation>
    <scope>NUCLEOTIDE SEQUENCE [LARGE SCALE GENOMIC DNA]</scope>
</reference>
<sequence>MANEGMYWLLYGFALNNVTFLEADGTVFLPTSLRLWQAKFDYQDLTWAKIMSEQNLNASIIEIARHKLDKLYKFNENYPTNNITKSMEIIYLLSGDIEFTCVTQKFADRIAKMPGTDVYSYVFVHKTKNNGFPNWTGAMHGYEIDYVFGMPFSEKWQNVFYNYTYDEFVLRLFVMKQWANFTRVGDPSKHEYIEPMSPRWPKYDVNSRKLMEIGTTFKVKEHHRTEFCRFWNEDLPNFVRNKMREERREPKDLCPSLEPYFNEHSKLYKFISVLRNGTTTESPLTTTTSG</sequence>
<dbReference type="InterPro" id="IPR000997">
    <property type="entry name" value="Cholinesterase"/>
</dbReference>
<keyword evidence="3" id="KW-0378">Hydrolase</keyword>
<organism evidence="6 7">
    <name type="scientific">Dibothriocephalus latus</name>
    <name type="common">Fish tapeworm</name>
    <name type="synonym">Diphyllobothrium latum</name>
    <dbReference type="NCBI Taxonomy" id="60516"/>
    <lineage>
        <taxon>Eukaryota</taxon>
        <taxon>Metazoa</taxon>
        <taxon>Spiralia</taxon>
        <taxon>Lophotrochozoa</taxon>
        <taxon>Platyhelminthes</taxon>
        <taxon>Cestoda</taxon>
        <taxon>Eucestoda</taxon>
        <taxon>Diphyllobothriidea</taxon>
        <taxon>Diphyllobothriidae</taxon>
        <taxon>Dibothriocephalus</taxon>
    </lineage>
</organism>
<evidence type="ECO:0000313" key="7">
    <source>
        <dbReference type="Proteomes" id="UP000281553"/>
    </source>
</evidence>
<dbReference type="Pfam" id="PF00135">
    <property type="entry name" value="COesterase"/>
    <property type="match status" value="1"/>
</dbReference>
<dbReference type="OrthoDB" id="6063370at2759"/>
<feature type="domain" description="Carboxylesterase type B" evidence="5">
    <location>
        <begin position="46"/>
        <end position="231"/>
    </location>
</feature>
<name>A0A3P6Q652_DIBLA</name>
<dbReference type="AlphaFoldDB" id="A0A3P6Q652"/>
<gene>
    <name evidence="6" type="ORF">DILT_LOCUS1411</name>
</gene>
<comment type="similarity">
    <text evidence="1">Belongs to the type-B carboxylesterase/lipase family.</text>
</comment>
<protein>
    <recommendedName>
        <fullName evidence="5">Carboxylesterase type B domain-containing protein</fullName>
    </recommendedName>
</protein>
<evidence type="ECO:0000256" key="4">
    <source>
        <dbReference type="ARBA" id="ARBA00023157"/>
    </source>
</evidence>
<evidence type="ECO:0000256" key="2">
    <source>
        <dbReference type="ARBA" id="ARBA00022487"/>
    </source>
</evidence>
<dbReference type="GO" id="GO:0003990">
    <property type="term" value="F:acetylcholinesterase activity"/>
    <property type="evidence" value="ECO:0007669"/>
    <property type="project" value="TreeGrafter"/>
</dbReference>
<dbReference type="GO" id="GO:0006581">
    <property type="term" value="P:acetylcholine catabolic process"/>
    <property type="evidence" value="ECO:0007669"/>
    <property type="project" value="TreeGrafter"/>
</dbReference>
<dbReference type="PANTHER" id="PTHR43918">
    <property type="entry name" value="ACETYLCHOLINESTERASE"/>
    <property type="match status" value="1"/>
</dbReference>
<dbReference type="InterPro" id="IPR002018">
    <property type="entry name" value="CarbesteraseB"/>
</dbReference>
<dbReference type="GO" id="GO:0005615">
    <property type="term" value="C:extracellular space"/>
    <property type="evidence" value="ECO:0007669"/>
    <property type="project" value="TreeGrafter"/>
</dbReference>
<proteinExistence type="inferred from homology"/>
<dbReference type="Proteomes" id="UP000281553">
    <property type="component" value="Unassembled WGS sequence"/>
</dbReference>
<dbReference type="PANTHER" id="PTHR43918:SF4">
    <property type="entry name" value="CARBOXYLIC ESTER HYDROLASE"/>
    <property type="match status" value="1"/>
</dbReference>
<keyword evidence="2" id="KW-0719">Serine esterase</keyword>
<dbReference type="InterPro" id="IPR050654">
    <property type="entry name" value="AChE-related_enzymes"/>
</dbReference>
<dbReference type="SUPFAM" id="SSF53474">
    <property type="entry name" value="alpha/beta-Hydrolases"/>
    <property type="match status" value="1"/>
</dbReference>
<dbReference type="GO" id="GO:0005886">
    <property type="term" value="C:plasma membrane"/>
    <property type="evidence" value="ECO:0007669"/>
    <property type="project" value="TreeGrafter"/>
</dbReference>
<evidence type="ECO:0000313" key="6">
    <source>
        <dbReference type="EMBL" id="VDK43969.1"/>
    </source>
</evidence>